<gene>
    <name evidence="11" type="ORF">MVEN_00951100</name>
</gene>
<dbReference type="Pfam" id="PF07732">
    <property type="entry name" value="Cu-oxidase_3"/>
    <property type="match status" value="1"/>
</dbReference>
<evidence type="ECO:0000256" key="5">
    <source>
        <dbReference type="ARBA" id="ARBA00023157"/>
    </source>
</evidence>
<evidence type="ECO:0000256" key="6">
    <source>
        <dbReference type="ARBA" id="ARBA00023180"/>
    </source>
</evidence>
<dbReference type="AlphaFoldDB" id="A0A8H6YCY2"/>
<dbReference type="PROSITE" id="PS00080">
    <property type="entry name" value="MULTICOPPER_OXIDASE2"/>
    <property type="match status" value="1"/>
</dbReference>
<feature type="signal peptide" evidence="7">
    <location>
        <begin position="1"/>
        <end position="19"/>
    </location>
</feature>
<accession>A0A8H6YCY2</accession>
<dbReference type="InterPro" id="IPR001117">
    <property type="entry name" value="Cu-oxidase_2nd"/>
</dbReference>
<evidence type="ECO:0000256" key="2">
    <source>
        <dbReference type="ARBA" id="ARBA00022723"/>
    </source>
</evidence>
<evidence type="ECO:0000256" key="1">
    <source>
        <dbReference type="ARBA" id="ARBA00010609"/>
    </source>
</evidence>
<comment type="caution">
    <text evidence="11">The sequence shown here is derived from an EMBL/GenBank/DDBJ whole genome shotgun (WGS) entry which is preliminary data.</text>
</comment>
<evidence type="ECO:0000259" key="9">
    <source>
        <dbReference type="Pfam" id="PF07731"/>
    </source>
</evidence>
<evidence type="ECO:0000256" key="4">
    <source>
        <dbReference type="ARBA" id="ARBA00023008"/>
    </source>
</evidence>
<evidence type="ECO:0000313" key="12">
    <source>
        <dbReference type="Proteomes" id="UP000620124"/>
    </source>
</evidence>
<keyword evidence="2" id="KW-0479">Metal-binding</keyword>
<dbReference type="Pfam" id="PF00394">
    <property type="entry name" value="Cu-oxidase"/>
    <property type="match status" value="1"/>
</dbReference>
<feature type="chain" id="PRO_5034068985" evidence="7">
    <location>
        <begin position="20"/>
        <end position="598"/>
    </location>
</feature>
<protein>
    <submittedName>
        <fullName evidence="11">Laccase 2</fullName>
    </submittedName>
</protein>
<dbReference type="InterPro" id="IPR011706">
    <property type="entry name" value="Cu-oxidase_C"/>
</dbReference>
<evidence type="ECO:0000256" key="7">
    <source>
        <dbReference type="SAM" id="SignalP"/>
    </source>
</evidence>
<dbReference type="Proteomes" id="UP000620124">
    <property type="component" value="Unassembled WGS sequence"/>
</dbReference>
<evidence type="ECO:0000256" key="3">
    <source>
        <dbReference type="ARBA" id="ARBA00023002"/>
    </source>
</evidence>
<dbReference type="InterPro" id="IPR002355">
    <property type="entry name" value="Cu_oxidase_Cu_BS"/>
</dbReference>
<keyword evidence="3" id="KW-0560">Oxidoreductase</keyword>
<organism evidence="11 12">
    <name type="scientific">Mycena venus</name>
    <dbReference type="NCBI Taxonomy" id="2733690"/>
    <lineage>
        <taxon>Eukaryota</taxon>
        <taxon>Fungi</taxon>
        <taxon>Dikarya</taxon>
        <taxon>Basidiomycota</taxon>
        <taxon>Agaricomycotina</taxon>
        <taxon>Agaricomycetes</taxon>
        <taxon>Agaricomycetidae</taxon>
        <taxon>Agaricales</taxon>
        <taxon>Marasmiineae</taxon>
        <taxon>Mycenaceae</taxon>
        <taxon>Mycena</taxon>
    </lineage>
</organism>
<dbReference type="InterPro" id="IPR008972">
    <property type="entry name" value="Cupredoxin"/>
</dbReference>
<dbReference type="EMBL" id="JACAZI010000007">
    <property type="protein sequence ID" value="KAF7356197.1"/>
    <property type="molecule type" value="Genomic_DNA"/>
</dbReference>
<keyword evidence="5" id="KW-1015">Disulfide bond</keyword>
<name>A0A8H6YCY2_9AGAR</name>
<dbReference type="Pfam" id="PF07731">
    <property type="entry name" value="Cu-oxidase_2"/>
    <property type="match status" value="1"/>
</dbReference>
<feature type="domain" description="Plastocyanin-like" evidence="9">
    <location>
        <begin position="451"/>
        <end position="570"/>
    </location>
</feature>
<sequence>MMKLLAATFPAFLSVFVAAQSASPPAKHFNDVTLDIINANLAPDGFLRSTVSANGTFPGPLIRAVKGDTLRVTVNNKLTDPTMRRSTTLDFDGIFFDTPNSFNEGTPFVTTCPFGPNVSYTYVLPLGEQTGTYWYHSQLSMQYADGLRGPLIIYDPNDPQAHLYDVDDESTIWFISDWWHNSTLPMLQSYLQTQIIPVSDSGLFNGAGRYNGGPVTPYAVSTVTKGKRYRMRLINASARSDFTVSIDNHTMTVIGTDGVATVPHTVNVIDMLAGQRYDIVVNTRYALLPLFPGVIKSKCALCESVRLSRPSATTSTIRMYGKMGTEANEIYVAFTPQPGPIDDLRLNDIGNYWINTILGGGSPRHNLNLNVTFGRGILRYEGADIAEPTGPMTLGPVDPNRIPLNEWELVPLVPIPAPPADVELTFVTSMTPNASSPSGFDSKWNINNVSYVSPEVPTLLKILEGANSDADFNKTENTFVLPANKVIQVTFPPSTEDELHPFHLHGNNFWVIKSNGSDTINEVNPIRRDVVGAGAGGTILRFTTDRPWFFHCHIFWHMNAGLASVMAAGPNETRAAVHTTGAWDDLCDAYNALPPDLQ</sequence>
<dbReference type="SUPFAM" id="SSF49503">
    <property type="entry name" value="Cupredoxins"/>
    <property type="match status" value="3"/>
</dbReference>
<dbReference type="InterPro" id="IPR045087">
    <property type="entry name" value="Cu-oxidase_fam"/>
</dbReference>
<evidence type="ECO:0000313" key="11">
    <source>
        <dbReference type="EMBL" id="KAF7356197.1"/>
    </source>
</evidence>
<comment type="similarity">
    <text evidence="1">Belongs to the multicopper oxidase family.</text>
</comment>
<feature type="domain" description="Plastocyanin-like" evidence="10">
    <location>
        <begin position="40"/>
        <end position="157"/>
    </location>
</feature>
<dbReference type="FunFam" id="2.60.40.420:FF:000045">
    <property type="entry name" value="Laccase 2"/>
    <property type="match status" value="1"/>
</dbReference>
<dbReference type="GO" id="GO:0016491">
    <property type="term" value="F:oxidoreductase activity"/>
    <property type="evidence" value="ECO:0007669"/>
    <property type="project" value="UniProtKB-KW"/>
</dbReference>
<keyword evidence="6" id="KW-0325">Glycoprotein</keyword>
<evidence type="ECO:0000259" key="8">
    <source>
        <dbReference type="Pfam" id="PF00394"/>
    </source>
</evidence>
<keyword evidence="4" id="KW-0186">Copper</keyword>
<dbReference type="OrthoDB" id="2121828at2759"/>
<dbReference type="CDD" id="cd13903">
    <property type="entry name" value="CuRO_3_Tv-LCC_like"/>
    <property type="match status" value="1"/>
</dbReference>
<dbReference type="PANTHER" id="PTHR11709">
    <property type="entry name" value="MULTI-COPPER OXIDASE"/>
    <property type="match status" value="1"/>
</dbReference>
<feature type="domain" description="Plastocyanin-like" evidence="8">
    <location>
        <begin position="169"/>
        <end position="283"/>
    </location>
</feature>
<evidence type="ECO:0000259" key="10">
    <source>
        <dbReference type="Pfam" id="PF07732"/>
    </source>
</evidence>
<dbReference type="Gene3D" id="2.60.40.420">
    <property type="entry name" value="Cupredoxins - blue copper proteins"/>
    <property type="match status" value="3"/>
</dbReference>
<keyword evidence="7" id="KW-0732">Signal</keyword>
<reference evidence="11" key="1">
    <citation type="submission" date="2020-05" db="EMBL/GenBank/DDBJ databases">
        <title>Mycena genomes resolve the evolution of fungal bioluminescence.</title>
        <authorList>
            <person name="Tsai I.J."/>
        </authorList>
    </citation>
    <scope>NUCLEOTIDE SEQUENCE</scope>
    <source>
        <strain evidence="11">CCC161011</strain>
    </source>
</reference>
<dbReference type="PROSITE" id="PS00079">
    <property type="entry name" value="MULTICOPPER_OXIDASE1"/>
    <property type="match status" value="1"/>
</dbReference>
<dbReference type="PANTHER" id="PTHR11709:SF511">
    <property type="entry name" value="LACCASE"/>
    <property type="match status" value="1"/>
</dbReference>
<dbReference type="InterPro" id="IPR033138">
    <property type="entry name" value="Cu_oxidase_CS"/>
</dbReference>
<dbReference type="GO" id="GO:0005507">
    <property type="term" value="F:copper ion binding"/>
    <property type="evidence" value="ECO:0007669"/>
    <property type="project" value="InterPro"/>
</dbReference>
<keyword evidence="12" id="KW-1185">Reference proteome</keyword>
<dbReference type="InterPro" id="IPR011707">
    <property type="entry name" value="Cu-oxidase-like_N"/>
</dbReference>
<proteinExistence type="inferred from homology"/>